<feature type="transmembrane region" description="Helical" evidence="2">
    <location>
        <begin position="305"/>
        <end position="329"/>
    </location>
</feature>
<feature type="compositionally biased region" description="Polar residues" evidence="1">
    <location>
        <begin position="871"/>
        <end position="887"/>
    </location>
</feature>
<feature type="compositionally biased region" description="Basic residues" evidence="1">
    <location>
        <begin position="440"/>
        <end position="454"/>
    </location>
</feature>
<dbReference type="InParanoid" id="A0A369JDB6"/>
<feature type="compositionally biased region" description="Polar residues" evidence="1">
    <location>
        <begin position="683"/>
        <end position="696"/>
    </location>
</feature>
<proteinExistence type="predicted"/>
<gene>
    <name evidence="3" type="ORF">Hypma_002461</name>
</gene>
<comment type="caution">
    <text evidence="3">The sequence shown here is derived from an EMBL/GenBank/DDBJ whole genome shotgun (WGS) entry which is preliminary data.</text>
</comment>
<feature type="compositionally biased region" description="Basic and acidic residues" evidence="1">
    <location>
        <begin position="760"/>
        <end position="787"/>
    </location>
</feature>
<dbReference type="STRING" id="39966.A0A369JDB6"/>
<accession>A0A369JDB6</accession>
<evidence type="ECO:0000313" key="4">
    <source>
        <dbReference type="Proteomes" id="UP000076154"/>
    </source>
</evidence>
<evidence type="ECO:0000256" key="2">
    <source>
        <dbReference type="SAM" id="Phobius"/>
    </source>
</evidence>
<keyword evidence="2" id="KW-0472">Membrane</keyword>
<feature type="compositionally biased region" description="Pro residues" evidence="1">
    <location>
        <begin position="278"/>
        <end position="291"/>
    </location>
</feature>
<evidence type="ECO:0000256" key="1">
    <source>
        <dbReference type="SAM" id="MobiDB-lite"/>
    </source>
</evidence>
<dbReference type="EMBL" id="LUEZ02000122">
    <property type="protein sequence ID" value="RDB16846.1"/>
    <property type="molecule type" value="Genomic_DNA"/>
</dbReference>
<organism evidence="3 4">
    <name type="scientific">Hypsizygus marmoreus</name>
    <name type="common">White beech mushroom</name>
    <name type="synonym">Agaricus marmoreus</name>
    <dbReference type="NCBI Taxonomy" id="39966"/>
    <lineage>
        <taxon>Eukaryota</taxon>
        <taxon>Fungi</taxon>
        <taxon>Dikarya</taxon>
        <taxon>Basidiomycota</taxon>
        <taxon>Agaricomycotina</taxon>
        <taxon>Agaricomycetes</taxon>
        <taxon>Agaricomycetidae</taxon>
        <taxon>Agaricales</taxon>
        <taxon>Tricholomatineae</taxon>
        <taxon>Lyophyllaceae</taxon>
        <taxon>Hypsizygus</taxon>
    </lineage>
</organism>
<evidence type="ECO:0000313" key="3">
    <source>
        <dbReference type="EMBL" id="RDB16846.1"/>
    </source>
</evidence>
<feature type="compositionally biased region" description="Low complexity" evidence="1">
    <location>
        <begin position="829"/>
        <end position="847"/>
    </location>
</feature>
<protein>
    <submittedName>
        <fullName evidence="3">Uncharacterized protein</fullName>
    </submittedName>
</protein>
<name>A0A369JDB6_HYPMA</name>
<keyword evidence="4" id="KW-1185">Reference proteome</keyword>
<feature type="compositionally biased region" description="Low complexity" evidence="1">
    <location>
        <begin position="972"/>
        <end position="984"/>
    </location>
</feature>
<dbReference type="Gene3D" id="2.60.120.260">
    <property type="entry name" value="Galactose-binding domain-like"/>
    <property type="match status" value="2"/>
</dbReference>
<dbReference type="Gene3D" id="1.20.5.900">
    <property type="entry name" value="transmembrane domain of human cd4"/>
    <property type="match status" value="1"/>
</dbReference>
<reference evidence="3" key="1">
    <citation type="submission" date="2018-04" db="EMBL/GenBank/DDBJ databases">
        <title>Whole genome sequencing of Hypsizygus marmoreus.</title>
        <authorList>
            <person name="Choi I.-G."/>
            <person name="Min B."/>
            <person name="Kim J.-G."/>
            <person name="Kim S."/>
            <person name="Oh Y.-L."/>
            <person name="Kong W.-S."/>
            <person name="Park H."/>
            <person name="Jeong J."/>
            <person name="Song E.-S."/>
        </authorList>
    </citation>
    <scope>NUCLEOTIDE SEQUENCE [LARGE SCALE GENOMIC DNA]</scope>
    <source>
        <strain evidence="3">51987-8</strain>
    </source>
</reference>
<dbReference type="Proteomes" id="UP000076154">
    <property type="component" value="Unassembled WGS sequence"/>
</dbReference>
<feature type="compositionally biased region" description="Polar residues" evidence="1">
    <location>
        <begin position="1006"/>
        <end position="1036"/>
    </location>
</feature>
<feature type="compositionally biased region" description="Basic and acidic residues" evidence="1">
    <location>
        <begin position="703"/>
        <end position="712"/>
    </location>
</feature>
<feature type="region of interest" description="Disordered" evidence="1">
    <location>
        <begin position="407"/>
        <end position="1043"/>
    </location>
</feature>
<dbReference type="OrthoDB" id="2576334at2759"/>
<keyword evidence="2" id="KW-0812">Transmembrane</keyword>
<feature type="compositionally biased region" description="Basic and acidic residues" evidence="1">
    <location>
        <begin position="479"/>
        <end position="496"/>
    </location>
</feature>
<dbReference type="AlphaFoldDB" id="A0A369JDB6"/>
<feature type="compositionally biased region" description="Basic and acidic residues" evidence="1">
    <location>
        <begin position="644"/>
        <end position="655"/>
    </location>
</feature>
<feature type="region of interest" description="Disordered" evidence="1">
    <location>
        <begin position="274"/>
        <end position="298"/>
    </location>
</feature>
<keyword evidence="2" id="KW-1133">Transmembrane helix</keyword>
<feature type="region of interest" description="Disordered" evidence="1">
    <location>
        <begin position="341"/>
        <end position="382"/>
    </location>
</feature>
<feature type="compositionally biased region" description="Polar residues" evidence="1">
    <location>
        <begin position="607"/>
        <end position="622"/>
    </location>
</feature>
<feature type="compositionally biased region" description="Pro residues" evidence="1">
    <location>
        <begin position="985"/>
        <end position="994"/>
    </location>
</feature>
<sequence>MAQTIQFFVDDTSPSVSYSPFGDTFSIADLTAGWNPYFDVSGFVTSLGEVGTGTSYHGTSLNGAALSISWKGTGIQLLGYTTQASYDITIDGTPQTTIGADQHSQILATFQNLSDAEHTLSLSARIPIDQEPPESSGLYFDQALIISAAAAPVNSSFTQQSLNNSAVSFVGQWSFQNESANSFHLSITQGDVARTTFTGASFLLNGKTSPKAGAYSVVLDNTKTSWSGKSSFTKRDSLLFFASGLDPEKTHNVEIINEDGSELAVRSDGFELFAKGPQVPPGPPTPSPSPSPVSASSSGHPKGTIAALVLAGILAFLILAGSLFFFFVIRPRRRRARLNRMARRRRKEQEAGDVLDIGPRPELDFDSGEATPGHGANRYSGRSGFTRWKREVEGGLGSLGIGISFRHSDSTGGRVPGGDDGENEPLSTKSSLFSTSSRPSSKRSKKGKRKAKPKHVSDSSWSPSFALELPVRPPSSVDSYKEKDAGPSHFSDDRHLSLISGMTPLSYMSAPPRTASNLAPPSYSVSSSNRNSNSTAPPQSVPRSVSQSVLSSQTHSRRESSGLLLNYGDPNPGSPDEEPTRSYEPVVSSLAPPLDSRSAREDRGSAKYSSDDTTSYIGSATTRLAIRGLSPRTSEFMAQNLPPEKSERERPERKPKPPPLAPSLPPSRSNIRLDQPIEERSSGQRSAAGTTQTPGSSFLEVRSPVEESTETRRPRKQRSGSATPKVPDSAFLDIRPTSPFEVDFSGDSSQRQGEASGAGEKSDKVKEKASGGGSDGKEVERTDKGERSVQQGERSPEKEKGPRKLRSVFRLTPPSNPPSISHGHARKGSASFLDFSSSSDTSNRTQSVATSQFSGRWPSSSRRQGQSRWSNALTQTTELSRSDSSGGSIPVASPVSPPHSIFSNTFPYPVSLPPSPHHPEGHIHSPTPPILPRIAPEQTDNTTGGGIHPLSPVGSPTDSIPMSVSELRFRHSGSTGESHTSSHLPPHPPLPPLPSRETPSELGTPGLSTPSYIVQHVLGQTSTHSGLDSGRSSNTPRNDHNDP</sequence>
<feature type="compositionally biased region" description="Low complexity" evidence="1">
    <location>
        <begin position="425"/>
        <end position="439"/>
    </location>
</feature>
<feature type="compositionally biased region" description="Low complexity" evidence="1">
    <location>
        <begin position="516"/>
        <end position="553"/>
    </location>
</feature>
<feature type="compositionally biased region" description="Low complexity" evidence="1">
    <location>
        <begin position="854"/>
        <end position="870"/>
    </location>
</feature>